<reference evidence="4" key="1">
    <citation type="submission" date="2016-11" db="UniProtKB">
        <authorList>
            <consortium name="WormBaseParasite"/>
        </authorList>
    </citation>
    <scope>IDENTIFICATION</scope>
</reference>
<dbReference type="Gene3D" id="3.30.160.60">
    <property type="entry name" value="Classic Zinc Finger"/>
    <property type="match status" value="1"/>
</dbReference>
<dbReference type="Proteomes" id="UP000095282">
    <property type="component" value="Unplaced"/>
</dbReference>
<dbReference type="eggNOG" id="ENOG502T2KE">
    <property type="taxonomic scope" value="Eukaryota"/>
</dbReference>
<name>A0A1I7UWV4_9PELO</name>
<dbReference type="GO" id="GO:0008270">
    <property type="term" value="F:zinc ion binding"/>
    <property type="evidence" value="ECO:0007669"/>
    <property type="project" value="UniProtKB-KW"/>
</dbReference>
<organism evidence="3 4">
    <name type="scientific">Caenorhabditis tropicalis</name>
    <dbReference type="NCBI Taxonomy" id="1561998"/>
    <lineage>
        <taxon>Eukaryota</taxon>
        <taxon>Metazoa</taxon>
        <taxon>Ecdysozoa</taxon>
        <taxon>Nematoda</taxon>
        <taxon>Chromadorea</taxon>
        <taxon>Rhabditida</taxon>
        <taxon>Rhabditina</taxon>
        <taxon>Rhabditomorpha</taxon>
        <taxon>Rhabditoidea</taxon>
        <taxon>Rhabditidae</taxon>
        <taxon>Peloderinae</taxon>
        <taxon>Caenorhabditis</taxon>
    </lineage>
</organism>
<keyword evidence="3" id="KW-1185">Reference proteome</keyword>
<evidence type="ECO:0000313" key="4">
    <source>
        <dbReference type="WBParaSite" id="Csp11.Scaffold630.g20144.t1"/>
    </source>
</evidence>
<dbReference type="SMART" id="SM00355">
    <property type="entry name" value="ZnF_C2H2"/>
    <property type="match status" value="2"/>
</dbReference>
<feature type="domain" description="C2H2-type" evidence="2">
    <location>
        <begin position="110"/>
        <end position="137"/>
    </location>
</feature>
<protein>
    <submittedName>
        <fullName evidence="4">C2H2-type domain-containing protein</fullName>
    </submittedName>
</protein>
<keyword evidence="1" id="KW-0479">Metal-binding</keyword>
<proteinExistence type="predicted"/>
<dbReference type="InterPro" id="IPR052797">
    <property type="entry name" value="RegFact_GeneExpr_CellDeath"/>
</dbReference>
<dbReference type="PANTHER" id="PTHR33936:SF25">
    <property type="entry name" value="C2H2-TYPE DOMAIN-CONTAINING PROTEIN"/>
    <property type="match status" value="1"/>
</dbReference>
<dbReference type="WBParaSite" id="Csp11.Scaffold630.g20144.t1">
    <property type="protein sequence ID" value="Csp11.Scaffold630.g20144.t1"/>
    <property type="gene ID" value="Csp11.Scaffold630.g20144"/>
</dbReference>
<keyword evidence="1" id="KW-0862">Zinc</keyword>
<dbReference type="PROSITE" id="PS50157">
    <property type="entry name" value="ZINC_FINGER_C2H2_2"/>
    <property type="match status" value="1"/>
</dbReference>
<dbReference type="AlphaFoldDB" id="A0A1I7UWV4"/>
<evidence type="ECO:0000313" key="3">
    <source>
        <dbReference type="Proteomes" id="UP000095282"/>
    </source>
</evidence>
<evidence type="ECO:0000259" key="2">
    <source>
        <dbReference type="PROSITE" id="PS50157"/>
    </source>
</evidence>
<dbReference type="PANTHER" id="PTHR33936">
    <property type="entry name" value="PROTEIN CBG17840"/>
    <property type="match status" value="1"/>
</dbReference>
<accession>A0A1I7UWV4</accession>
<evidence type="ECO:0000256" key="1">
    <source>
        <dbReference type="PROSITE-ProRule" id="PRU00042"/>
    </source>
</evidence>
<keyword evidence="1" id="KW-0863">Zinc-finger</keyword>
<dbReference type="PROSITE" id="PS00028">
    <property type="entry name" value="ZINC_FINGER_C2H2_1"/>
    <property type="match status" value="2"/>
</dbReference>
<dbReference type="InterPro" id="IPR013087">
    <property type="entry name" value="Znf_C2H2_type"/>
</dbReference>
<sequence length="403" mass="47257">MSNPNANFIISDVFEPDNLQYGEEILDFDSLLPVESITTAERIQKYPEMYHFRPLRRSRKLPGFPEPSPPPATMKIGKMEVVEEEEAIRDSNVAEQVEIMTEPEKIVNSSICPECGHWFRSRIILNTHRKFHAEKADDKIRPLGFKCPIPKCKVQCDSQGTLNEHVRMHHQREELVYETMQFANWVDFERWKDNLEYTTNSRFVLTSGRYTNTGKTSRFSCYFARNSSSLTRCPRPPTTIRQRSSRKLNTACTAFLSIKEVYGQVHLRGCLTHCGHDDQLQNLPLSITVKREIASDLVRGMSEEQILRNFRESYPSTDRRFYIRPYEVRNIYHKLMRNQDTMEESEHVENMRKTKRRRVQRITVDEEEEVEVDVVDMDVEVVGEEATVEEEVVVKKEIKNEIN</sequence>